<comment type="caution">
    <text evidence="3">The sequence shown here is derived from an EMBL/GenBank/DDBJ whole genome shotgun (WGS) entry which is preliminary data.</text>
</comment>
<dbReference type="AlphaFoldDB" id="A0A397SM64"/>
<proteinExistence type="predicted"/>
<dbReference type="PROSITE" id="PS00107">
    <property type="entry name" value="PROTEIN_KINASE_ATP"/>
    <property type="match status" value="1"/>
</dbReference>
<dbReference type="SUPFAM" id="SSF56112">
    <property type="entry name" value="Protein kinase-like (PK-like)"/>
    <property type="match status" value="1"/>
</dbReference>
<dbReference type="Pfam" id="PF00069">
    <property type="entry name" value="Pkinase"/>
    <property type="match status" value="1"/>
</dbReference>
<organism evidence="3 4">
    <name type="scientific">Glomus cerebriforme</name>
    <dbReference type="NCBI Taxonomy" id="658196"/>
    <lineage>
        <taxon>Eukaryota</taxon>
        <taxon>Fungi</taxon>
        <taxon>Fungi incertae sedis</taxon>
        <taxon>Mucoromycota</taxon>
        <taxon>Glomeromycotina</taxon>
        <taxon>Glomeromycetes</taxon>
        <taxon>Glomerales</taxon>
        <taxon>Glomeraceae</taxon>
        <taxon>Glomus</taxon>
    </lineage>
</organism>
<feature type="domain" description="Protein kinase" evidence="2">
    <location>
        <begin position="31"/>
        <end position="106"/>
    </location>
</feature>
<feature type="binding site" evidence="1">
    <location>
        <position position="60"/>
    </location>
    <ligand>
        <name>ATP</name>
        <dbReference type="ChEBI" id="CHEBI:30616"/>
    </ligand>
</feature>
<dbReference type="STRING" id="658196.A0A397SM64"/>
<name>A0A397SM64_9GLOM</name>
<dbReference type="InterPro" id="IPR000719">
    <property type="entry name" value="Prot_kinase_dom"/>
</dbReference>
<dbReference type="InterPro" id="IPR011009">
    <property type="entry name" value="Kinase-like_dom_sf"/>
</dbReference>
<reference evidence="3 4" key="1">
    <citation type="submission" date="2018-06" db="EMBL/GenBank/DDBJ databases">
        <title>Comparative genomics reveals the genomic features of Rhizophagus irregularis, R. cerebriforme, R. diaphanum and Gigaspora rosea, and their symbiotic lifestyle signature.</title>
        <authorList>
            <person name="Morin E."/>
            <person name="San Clemente H."/>
            <person name="Chen E.C.H."/>
            <person name="De La Providencia I."/>
            <person name="Hainaut M."/>
            <person name="Kuo A."/>
            <person name="Kohler A."/>
            <person name="Murat C."/>
            <person name="Tang N."/>
            <person name="Roy S."/>
            <person name="Loubradou J."/>
            <person name="Henrissat B."/>
            <person name="Grigoriev I.V."/>
            <person name="Corradi N."/>
            <person name="Roux C."/>
            <person name="Martin F.M."/>
        </authorList>
    </citation>
    <scope>NUCLEOTIDE SEQUENCE [LARGE SCALE GENOMIC DNA]</scope>
    <source>
        <strain evidence="3 4">DAOM 227022</strain>
    </source>
</reference>
<keyword evidence="1" id="KW-0067">ATP-binding</keyword>
<dbReference type="GO" id="GO:0005524">
    <property type="term" value="F:ATP binding"/>
    <property type="evidence" value="ECO:0007669"/>
    <property type="project" value="UniProtKB-UniRule"/>
</dbReference>
<dbReference type="PROSITE" id="PS50011">
    <property type="entry name" value="PROTEIN_KINASE_DOM"/>
    <property type="match status" value="1"/>
</dbReference>
<keyword evidence="1" id="KW-0547">Nucleotide-binding</keyword>
<evidence type="ECO:0000313" key="4">
    <source>
        <dbReference type="Proteomes" id="UP000265703"/>
    </source>
</evidence>
<dbReference type="Gene3D" id="3.30.200.20">
    <property type="entry name" value="Phosphorylase Kinase, domain 1"/>
    <property type="match status" value="1"/>
</dbReference>
<accession>A0A397SM64</accession>
<gene>
    <name evidence="3" type="ORF">C1645_777972</name>
</gene>
<dbReference type="Proteomes" id="UP000265703">
    <property type="component" value="Unassembled WGS sequence"/>
</dbReference>
<protein>
    <recommendedName>
        <fullName evidence="2">Protein kinase domain-containing protein</fullName>
    </recommendedName>
</protein>
<dbReference type="EMBL" id="QKYT01000325">
    <property type="protein sequence ID" value="RIA87128.1"/>
    <property type="molecule type" value="Genomic_DNA"/>
</dbReference>
<dbReference type="GO" id="GO:0004672">
    <property type="term" value="F:protein kinase activity"/>
    <property type="evidence" value="ECO:0007669"/>
    <property type="project" value="InterPro"/>
</dbReference>
<keyword evidence="4" id="KW-1185">Reference proteome</keyword>
<evidence type="ECO:0000259" key="2">
    <source>
        <dbReference type="PROSITE" id="PS50011"/>
    </source>
</evidence>
<sequence length="106" mass="12671">MQDIKNSNEWISWIESAIAKEYFKYYEYRHFSNIQEIGSGEFGKVFRSNCKDLKEYLVLKSFYKLNNTTTKEIIRELKLQRDVILHNNVIRFYGITKSESGMIKTV</sequence>
<dbReference type="InterPro" id="IPR017441">
    <property type="entry name" value="Protein_kinase_ATP_BS"/>
</dbReference>
<evidence type="ECO:0000256" key="1">
    <source>
        <dbReference type="PROSITE-ProRule" id="PRU10141"/>
    </source>
</evidence>
<evidence type="ECO:0000313" key="3">
    <source>
        <dbReference type="EMBL" id="RIA87128.1"/>
    </source>
</evidence>
<dbReference type="OrthoDB" id="10261027at2759"/>